<sequence>MTTSPLSSASQADLGAALLRVTSGVYFLIHGLIKVFIFTPAGTAGFFESIGLPGFLGYVTILLEVAGGIALILGYKTRIVSAVLTFVLLGALWFGHRSAGFTFSNAGGGWEYPLFWAIASAALALIGPGAFAVDKKG</sequence>
<keyword evidence="9" id="KW-1185">Reference proteome</keyword>
<dbReference type="Pfam" id="PF07681">
    <property type="entry name" value="DoxX"/>
    <property type="match status" value="1"/>
</dbReference>
<evidence type="ECO:0000256" key="2">
    <source>
        <dbReference type="ARBA" id="ARBA00006679"/>
    </source>
</evidence>
<dbReference type="InterPro" id="IPR032808">
    <property type="entry name" value="DoxX"/>
</dbReference>
<comment type="similarity">
    <text evidence="2">Belongs to the DoxX family.</text>
</comment>
<evidence type="ECO:0000256" key="3">
    <source>
        <dbReference type="ARBA" id="ARBA00022475"/>
    </source>
</evidence>
<keyword evidence="3" id="KW-1003">Cell membrane</keyword>
<evidence type="ECO:0000256" key="7">
    <source>
        <dbReference type="SAM" id="Phobius"/>
    </source>
</evidence>
<evidence type="ECO:0000313" key="8">
    <source>
        <dbReference type="EMBL" id="MBL4929171.1"/>
    </source>
</evidence>
<dbReference type="EMBL" id="JAESVP010000006">
    <property type="protein sequence ID" value="MBL4929171.1"/>
    <property type="molecule type" value="Genomic_DNA"/>
</dbReference>
<evidence type="ECO:0000256" key="1">
    <source>
        <dbReference type="ARBA" id="ARBA00004651"/>
    </source>
</evidence>
<protein>
    <submittedName>
        <fullName evidence="8">DoxX family protein</fullName>
    </submittedName>
</protein>
<evidence type="ECO:0000313" key="9">
    <source>
        <dbReference type="Proteomes" id="UP000619033"/>
    </source>
</evidence>
<dbReference type="RefSeq" id="WP_202661704.1">
    <property type="nucleotide sequence ID" value="NZ_JAESVP010000006.1"/>
</dbReference>
<evidence type="ECO:0000256" key="5">
    <source>
        <dbReference type="ARBA" id="ARBA00022989"/>
    </source>
</evidence>
<keyword evidence="5 7" id="KW-1133">Transmembrane helix</keyword>
<feature type="transmembrane region" description="Helical" evidence="7">
    <location>
        <begin position="115"/>
        <end position="133"/>
    </location>
</feature>
<dbReference type="GO" id="GO:0005886">
    <property type="term" value="C:plasma membrane"/>
    <property type="evidence" value="ECO:0007669"/>
    <property type="project" value="UniProtKB-SubCell"/>
</dbReference>
<proteinExistence type="inferred from homology"/>
<dbReference type="PANTHER" id="PTHR33452:SF1">
    <property type="entry name" value="INNER MEMBRANE PROTEIN YPHA-RELATED"/>
    <property type="match status" value="1"/>
</dbReference>
<dbReference type="AlphaFoldDB" id="A0A8J7MT96"/>
<keyword evidence="6 7" id="KW-0472">Membrane</keyword>
<feature type="transmembrane region" description="Helical" evidence="7">
    <location>
        <begin position="50"/>
        <end position="72"/>
    </location>
</feature>
<dbReference type="PANTHER" id="PTHR33452">
    <property type="entry name" value="OXIDOREDUCTASE CATD-RELATED"/>
    <property type="match status" value="1"/>
</dbReference>
<dbReference type="InterPro" id="IPR051907">
    <property type="entry name" value="DoxX-like_oxidoreductase"/>
</dbReference>
<comment type="caution">
    <text evidence="8">The sequence shown here is derived from an EMBL/GenBank/DDBJ whole genome shotgun (WGS) entry which is preliminary data.</text>
</comment>
<dbReference type="Proteomes" id="UP000619033">
    <property type="component" value="Unassembled WGS sequence"/>
</dbReference>
<name>A0A8J7MT96_9RHOB</name>
<gene>
    <name evidence="8" type="ORF">JI744_13735</name>
</gene>
<organism evidence="8 9">
    <name type="scientific">Fuscibacter oryzae</name>
    <dbReference type="NCBI Taxonomy" id="2803939"/>
    <lineage>
        <taxon>Bacteria</taxon>
        <taxon>Pseudomonadati</taxon>
        <taxon>Pseudomonadota</taxon>
        <taxon>Alphaproteobacteria</taxon>
        <taxon>Rhodobacterales</taxon>
        <taxon>Paracoccaceae</taxon>
        <taxon>Fuscibacter</taxon>
    </lineage>
</organism>
<accession>A0A8J7MT96</accession>
<comment type="subcellular location">
    <subcellularLocation>
        <location evidence="1">Cell membrane</location>
        <topology evidence="1">Multi-pass membrane protein</topology>
    </subcellularLocation>
</comment>
<evidence type="ECO:0000256" key="4">
    <source>
        <dbReference type="ARBA" id="ARBA00022692"/>
    </source>
</evidence>
<feature type="transmembrane region" description="Helical" evidence="7">
    <location>
        <begin position="79"/>
        <end position="95"/>
    </location>
</feature>
<keyword evidence="4 7" id="KW-0812">Transmembrane</keyword>
<reference evidence="8" key="1">
    <citation type="submission" date="2021-01" db="EMBL/GenBank/DDBJ databases">
        <title>Genome seq and assembly of Tabrizicola sp. KVB23.</title>
        <authorList>
            <person name="Chhetri G."/>
        </authorList>
    </citation>
    <scope>NUCLEOTIDE SEQUENCE</scope>
    <source>
        <strain evidence="8">KVB23</strain>
    </source>
</reference>
<evidence type="ECO:0000256" key="6">
    <source>
        <dbReference type="ARBA" id="ARBA00023136"/>
    </source>
</evidence>
<feature type="transmembrane region" description="Helical" evidence="7">
    <location>
        <begin position="17"/>
        <end position="38"/>
    </location>
</feature>